<proteinExistence type="predicted"/>
<comment type="caution">
    <text evidence="1">The sequence shown here is derived from an EMBL/GenBank/DDBJ whole genome shotgun (WGS) entry which is preliminary data.</text>
</comment>
<gene>
    <name evidence="1" type="ORF">EDD36DRAFT_90508</name>
</gene>
<dbReference type="Proteomes" id="UP001203852">
    <property type="component" value="Unassembled WGS sequence"/>
</dbReference>
<dbReference type="PROSITE" id="PS51257">
    <property type="entry name" value="PROKAR_LIPOPROTEIN"/>
    <property type="match status" value="1"/>
</dbReference>
<sequence>MRALSLYNCCTISQACCASHQDLGRSSHRKCKRQGLAVSAWSDGNSGNGFKHRANFRDDLRILRMRYDCRVCCTLIKASLPSQQAKTLSSRPLRMRDRVQASVLPEDNTNCMPFEDSSAACAAAINDWYCNSIALPQSPDSHNALRGAEALGMLGRVP</sequence>
<keyword evidence="2" id="KW-1185">Reference proteome</keyword>
<evidence type="ECO:0000313" key="2">
    <source>
        <dbReference type="Proteomes" id="UP001203852"/>
    </source>
</evidence>
<dbReference type="EMBL" id="MU404362">
    <property type="protein sequence ID" value="KAI1608701.1"/>
    <property type="molecule type" value="Genomic_DNA"/>
</dbReference>
<dbReference type="AlphaFoldDB" id="A0AAN6DMD6"/>
<accession>A0AAN6DMD6</accession>
<name>A0AAN6DMD6_9EURO</name>
<reference evidence="1" key="1">
    <citation type="journal article" date="2022" name="bioRxiv">
        <title>Deciphering the potential niche of two novel black yeast fungi from a biological soil crust based on their genomes, phenotypes, and melanin regulation.</title>
        <authorList>
            <consortium name="DOE Joint Genome Institute"/>
            <person name="Carr E.C."/>
            <person name="Barton Q."/>
            <person name="Grambo S."/>
            <person name="Sullivan M."/>
            <person name="Renfro C.M."/>
            <person name="Kuo A."/>
            <person name="Pangilinan J."/>
            <person name="Lipzen A."/>
            <person name="Keymanesh K."/>
            <person name="Savage E."/>
            <person name="Barry K."/>
            <person name="Grigoriev I.V."/>
            <person name="Riekhof W.R."/>
            <person name="Harris S.S."/>
        </authorList>
    </citation>
    <scope>NUCLEOTIDE SEQUENCE</scope>
    <source>
        <strain evidence="1">JF 03-4F</strain>
    </source>
</reference>
<organism evidence="1 2">
    <name type="scientific">Exophiala viscosa</name>
    <dbReference type="NCBI Taxonomy" id="2486360"/>
    <lineage>
        <taxon>Eukaryota</taxon>
        <taxon>Fungi</taxon>
        <taxon>Dikarya</taxon>
        <taxon>Ascomycota</taxon>
        <taxon>Pezizomycotina</taxon>
        <taxon>Eurotiomycetes</taxon>
        <taxon>Chaetothyriomycetidae</taxon>
        <taxon>Chaetothyriales</taxon>
        <taxon>Herpotrichiellaceae</taxon>
        <taxon>Exophiala</taxon>
    </lineage>
</organism>
<protein>
    <submittedName>
        <fullName evidence="1">Uncharacterized protein</fullName>
    </submittedName>
</protein>
<evidence type="ECO:0000313" key="1">
    <source>
        <dbReference type="EMBL" id="KAI1608701.1"/>
    </source>
</evidence>